<feature type="transmembrane region" description="Helical" evidence="2">
    <location>
        <begin position="157"/>
        <end position="177"/>
    </location>
</feature>
<keyword evidence="2" id="KW-0812">Transmembrane</keyword>
<evidence type="ECO:0000256" key="2">
    <source>
        <dbReference type="SAM" id="Phobius"/>
    </source>
</evidence>
<accession>A0A6P6XSX7</accession>
<organism evidence="3 4">
    <name type="scientific">Dermatophagoides pteronyssinus</name>
    <name type="common">European house dust mite</name>
    <dbReference type="NCBI Taxonomy" id="6956"/>
    <lineage>
        <taxon>Eukaryota</taxon>
        <taxon>Metazoa</taxon>
        <taxon>Ecdysozoa</taxon>
        <taxon>Arthropoda</taxon>
        <taxon>Chelicerata</taxon>
        <taxon>Arachnida</taxon>
        <taxon>Acari</taxon>
        <taxon>Acariformes</taxon>
        <taxon>Sarcoptiformes</taxon>
        <taxon>Astigmata</taxon>
        <taxon>Psoroptidia</taxon>
        <taxon>Analgoidea</taxon>
        <taxon>Pyroglyphidae</taxon>
        <taxon>Dermatophagoidinae</taxon>
        <taxon>Dermatophagoides</taxon>
    </lineage>
</organism>
<feature type="transmembrane region" description="Helical" evidence="2">
    <location>
        <begin position="98"/>
        <end position="124"/>
    </location>
</feature>
<evidence type="ECO:0000313" key="3">
    <source>
        <dbReference type="Proteomes" id="UP000515146"/>
    </source>
</evidence>
<dbReference type="AlphaFoldDB" id="A0A6P6XSX7"/>
<keyword evidence="2" id="KW-0472">Membrane</keyword>
<sequence length="189" mass="21961">MNETSNIDQNNQQQQNNDHNSKRISCSDSPISKTPSSTSLSINFVQPEHYFVLKKWAIIIWTVCSILIQLFQLLVALRMPEQSSIELQKRFFYVDKHFIRRYIITLALGTSLTAILFNMIGLLASIIEGYYLTIIYIIYSIIHALTIMIVDFDLNTPFLIICLIHWSMIGLIILFIIDLKDRYNSRNNP</sequence>
<dbReference type="InParanoid" id="A0A6P6XSX7"/>
<feature type="compositionally biased region" description="Polar residues" evidence="1">
    <location>
        <begin position="23"/>
        <end position="37"/>
    </location>
</feature>
<protein>
    <submittedName>
        <fullName evidence="4">Uncharacterized protein LOC113789638</fullName>
    </submittedName>
</protein>
<keyword evidence="2" id="KW-1133">Transmembrane helix</keyword>
<feature type="transmembrane region" description="Helical" evidence="2">
    <location>
        <begin position="130"/>
        <end position="150"/>
    </location>
</feature>
<reference evidence="4" key="1">
    <citation type="submission" date="2025-08" db="UniProtKB">
        <authorList>
            <consortium name="RefSeq"/>
        </authorList>
    </citation>
    <scope>IDENTIFICATION</scope>
    <source>
        <strain evidence="4">Airmid</strain>
    </source>
</reference>
<proteinExistence type="predicted"/>
<gene>
    <name evidence="4" type="primary">LOC113789638</name>
</gene>
<dbReference type="RefSeq" id="XP_027195009.1">
    <property type="nucleotide sequence ID" value="XM_027339208.1"/>
</dbReference>
<name>A0A6P6XSX7_DERPT</name>
<dbReference type="KEGG" id="dpte:113789638"/>
<dbReference type="OrthoDB" id="10485863at2759"/>
<dbReference type="Proteomes" id="UP000515146">
    <property type="component" value="Unplaced"/>
</dbReference>
<feature type="transmembrane region" description="Helical" evidence="2">
    <location>
        <begin position="56"/>
        <end position="77"/>
    </location>
</feature>
<feature type="region of interest" description="Disordered" evidence="1">
    <location>
        <begin position="1"/>
        <end position="37"/>
    </location>
</feature>
<evidence type="ECO:0000256" key="1">
    <source>
        <dbReference type="SAM" id="MobiDB-lite"/>
    </source>
</evidence>
<keyword evidence="3" id="KW-1185">Reference proteome</keyword>
<evidence type="ECO:0000313" key="4">
    <source>
        <dbReference type="RefSeq" id="XP_027195009.1"/>
    </source>
</evidence>